<accession>A0AAP5M5Y4</accession>
<dbReference type="AlphaFoldDB" id="A0AAP5M5Y4"/>
<evidence type="ECO:0000313" key="2">
    <source>
        <dbReference type="Proteomes" id="UP000667802"/>
    </source>
</evidence>
<sequence>MGLIKQLKNKVIPSCDLYRQYFTSKNTQI</sequence>
<keyword evidence="2" id="KW-1185">Reference proteome</keyword>
<name>A0AAP5M5Y4_9CYAN</name>
<proteinExistence type="predicted"/>
<dbReference type="EMBL" id="JAALHA020000008">
    <property type="protein sequence ID" value="MDR9896421.1"/>
    <property type="molecule type" value="Genomic_DNA"/>
</dbReference>
<comment type="caution">
    <text evidence="1">The sequence shown here is derived from an EMBL/GenBank/DDBJ whole genome shotgun (WGS) entry which is preliminary data.</text>
</comment>
<gene>
    <name evidence="1" type="ORF">G7B40_017915</name>
</gene>
<reference evidence="2" key="1">
    <citation type="journal article" date="2021" name="Science">
        <title>Hunting the eagle killer: A cyanobacterial neurotoxin causes vacuolar myelinopathy.</title>
        <authorList>
            <person name="Breinlinger S."/>
            <person name="Phillips T.J."/>
            <person name="Haram B.N."/>
            <person name="Mares J."/>
            <person name="Martinez Yerena J.A."/>
            <person name="Hrouzek P."/>
            <person name="Sobotka R."/>
            <person name="Henderson W.M."/>
            <person name="Schmieder P."/>
            <person name="Williams S.M."/>
            <person name="Lauderdale J.D."/>
            <person name="Wilde H.D."/>
            <person name="Gerrin W."/>
            <person name="Kust A."/>
            <person name="Washington J.W."/>
            <person name="Wagner C."/>
            <person name="Geier B."/>
            <person name="Liebeke M."/>
            <person name="Enke H."/>
            <person name="Niedermeyer T.H.J."/>
            <person name="Wilde S.B."/>
        </authorList>
    </citation>
    <scope>NUCLEOTIDE SEQUENCE [LARGE SCALE GENOMIC DNA]</scope>
    <source>
        <strain evidence="2">Thurmond2011</strain>
    </source>
</reference>
<evidence type="ECO:0000313" key="1">
    <source>
        <dbReference type="EMBL" id="MDR9896421.1"/>
    </source>
</evidence>
<protein>
    <submittedName>
        <fullName evidence="1">AAA-like domain-containing protein</fullName>
    </submittedName>
</protein>
<dbReference type="Proteomes" id="UP000667802">
    <property type="component" value="Unassembled WGS sequence"/>
</dbReference>
<organism evidence="1 2">
    <name type="scientific">Aetokthonos hydrillicola Thurmond2011</name>
    <dbReference type="NCBI Taxonomy" id="2712845"/>
    <lineage>
        <taxon>Bacteria</taxon>
        <taxon>Bacillati</taxon>
        <taxon>Cyanobacteriota</taxon>
        <taxon>Cyanophyceae</taxon>
        <taxon>Nostocales</taxon>
        <taxon>Hapalosiphonaceae</taxon>
        <taxon>Aetokthonos</taxon>
    </lineage>
</organism>